<name>A0A2A2TIZ6_9CYAN</name>
<reference evidence="4 5" key="1">
    <citation type="submission" date="2017-08" db="EMBL/GenBank/DDBJ databases">
        <title>Draft genome sequence of filamentous cyanobacterium Calothrix elsteri CCALA 953.</title>
        <authorList>
            <person name="Gagunashvili A.N."/>
            <person name="Elster J."/>
            <person name="Andresson O.S."/>
        </authorList>
    </citation>
    <scope>NUCLEOTIDE SEQUENCE [LARGE SCALE GENOMIC DNA]</scope>
    <source>
        <strain evidence="4 5">CCALA 953</strain>
    </source>
</reference>
<gene>
    <name evidence="4" type="ORF">CK510_12985</name>
</gene>
<feature type="domain" description="Glucosamine inositolphosphorylceramide transferase 1 N-terminal" evidence="3">
    <location>
        <begin position="35"/>
        <end position="313"/>
    </location>
</feature>
<dbReference type="OrthoDB" id="3771157at2"/>
<dbReference type="Pfam" id="PF24793">
    <property type="entry name" value="GINT1_N"/>
    <property type="match status" value="1"/>
</dbReference>
<keyword evidence="5" id="KW-1185">Reference proteome</keyword>
<dbReference type="InterPro" id="IPR023296">
    <property type="entry name" value="Glyco_hydro_beta-prop_sf"/>
</dbReference>
<proteinExistence type="predicted"/>
<evidence type="ECO:0000313" key="4">
    <source>
        <dbReference type="EMBL" id="PAX53974.1"/>
    </source>
</evidence>
<evidence type="ECO:0000256" key="2">
    <source>
        <dbReference type="ARBA" id="ARBA00023277"/>
    </source>
</evidence>
<keyword evidence="1" id="KW-0858">Xylan degradation</keyword>
<dbReference type="SUPFAM" id="SSF75005">
    <property type="entry name" value="Arabinanase/levansucrase/invertase"/>
    <property type="match status" value="1"/>
</dbReference>
<protein>
    <recommendedName>
        <fullName evidence="3">Glucosamine inositolphosphorylceramide transferase 1 N-terminal domain-containing protein</fullName>
    </recommendedName>
</protein>
<accession>A0A2A2TIZ6</accession>
<comment type="caution">
    <text evidence="4">The sequence shown here is derived from an EMBL/GenBank/DDBJ whole genome shotgun (WGS) entry which is preliminary data.</text>
</comment>
<dbReference type="Proteomes" id="UP000218238">
    <property type="component" value="Unassembled WGS sequence"/>
</dbReference>
<evidence type="ECO:0000256" key="1">
    <source>
        <dbReference type="ARBA" id="ARBA00022651"/>
    </source>
</evidence>
<dbReference type="PANTHER" id="PTHR43772">
    <property type="entry name" value="ENDO-1,4-BETA-XYLANASE"/>
    <property type="match status" value="1"/>
</dbReference>
<dbReference type="AlphaFoldDB" id="A0A2A2TIZ6"/>
<dbReference type="InterPro" id="IPR056442">
    <property type="entry name" value="GINT1_N"/>
</dbReference>
<organism evidence="4 5">
    <name type="scientific">Brunnivagina elsteri CCALA 953</name>
    <dbReference type="NCBI Taxonomy" id="987040"/>
    <lineage>
        <taxon>Bacteria</taxon>
        <taxon>Bacillati</taxon>
        <taxon>Cyanobacteriota</taxon>
        <taxon>Cyanophyceae</taxon>
        <taxon>Nostocales</taxon>
        <taxon>Calotrichaceae</taxon>
        <taxon>Brunnivagina</taxon>
    </lineage>
</organism>
<sequence length="317" mass="36465">MNIVKTAIRKVLKSVIYNLPPKLLNNLPIGLPEKSAQWSIGIYTGKSHIDLTADPQAKNPVISRSDVSDVYAGFVADPFMLKVEQTWYMFFEVFNNKSLRGEIGLATSQDGRHWKYQKIILAEPFHLSYPHVFEWMGEYYMIPESFKDDSIRLYKASNFPTTWNHIGNIMTGGVFLDSSVIRYHDKWWLFTETNPQHKYDTLRLYSADDLLGSWQEHPLSPLIENNPHIARPGGRVIAIDNKIIRYTQDCNPEYGIQVRAFEIDELTTTTYREQEISQNPILIPSGIGWNGSGMHHIDPYLLEDGEWIACVDGRVKI</sequence>
<dbReference type="RefSeq" id="WP_095722105.1">
    <property type="nucleotide sequence ID" value="NZ_NTFS01000125.1"/>
</dbReference>
<dbReference type="PANTHER" id="PTHR43772:SF2">
    <property type="entry name" value="PUTATIVE (AFU_ORTHOLOGUE AFUA_2G04480)-RELATED"/>
    <property type="match status" value="1"/>
</dbReference>
<evidence type="ECO:0000259" key="3">
    <source>
        <dbReference type="Pfam" id="PF24793"/>
    </source>
</evidence>
<evidence type="ECO:0000313" key="5">
    <source>
        <dbReference type="Proteomes" id="UP000218238"/>
    </source>
</evidence>
<keyword evidence="1" id="KW-0624">Polysaccharide degradation</keyword>
<keyword evidence="2" id="KW-0119">Carbohydrate metabolism</keyword>
<dbReference type="Gene3D" id="2.115.10.20">
    <property type="entry name" value="Glycosyl hydrolase domain, family 43"/>
    <property type="match status" value="2"/>
</dbReference>
<dbReference type="InterPro" id="IPR052176">
    <property type="entry name" value="Glycosyl_Hydrlase_43_Enz"/>
</dbReference>
<dbReference type="EMBL" id="NTFS01000125">
    <property type="protein sequence ID" value="PAX53974.1"/>
    <property type="molecule type" value="Genomic_DNA"/>
</dbReference>
<dbReference type="GO" id="GO:0045493">
    <property type="term" value="P:xylan catabolic process"/>
    <property type="evidence" value="ECO:0007669"/>
    <property type="project" value="UniProtKB-KW"/>
</dbReference>